<keyword evidence="1" id="KW-1133">Transmembrane helix</keyword>
<dbReference type="AlphaFoldDB" id="A0A8J8FI39"/>
<keyword evidence="1" id="KW-0472">Membrane</keyword>
<feature type="transmembrane region" description="Helical" evidence="1">
    <location>
        <begin position="6"/>
        <end position="29"/>
    </location>
</feature>
<evidence type="ECO:0000313" key="3">
    <source>
        <dbReference type="Proteomes" id="UP000598971"/>
    </source>
</evidence>
<accession>A0A8J8FI39</accession>
<evidence type="ECO:0000256" key="1">
    <source>
        <dbReference type="SAM" id="Phobius"/>
    </source>
</evidence>
<dbReference type="EMBL" id="WHPF01000024">
    <property type="protein sequence ID" value="NNV58015.1"/>
    <property type="molecule type" value="Genomic_DNA"/>
</dbReference>
<gene>
    <name evidence="2" type="ORF">GD597_21300</name>
</gene>
<dbReference type="RefSeq" id="WP_171609969.1">
    <property type="nucleotide sequence ID" value="NZ_WHPF01000024.1"/>
</dbReference>
<proteinExistence type="predicted"/>
<organism evidence="2 3">
    <name type="scientific">Limnovirga soli</name>
    <dbReference type="NCBI Taxonomy" id="2656915"/>
    <lineage>
        <taxon>Bacteria</taxon>
        <taxon>Pseudomonadati</taxon>
        <taxon>Bacteroidota</taxon>
        <taxon>Chitinophagia</taxon>
        <taxon>Chitinophagales</taxon>
        <taxon>Chitinophagaceae</taxon>
        <taxon>Limnovirga</taxon>
    </lineage>
</organism>
<protein>
    <recommendedName>
        <fullName evidence="4">Cytochrome B</fullName>
    </recommendedName>
</protein>
<feature type="transmembrane region" description="Helical" evidence="1">
    <location>
        <begin position="83"/>
        <end position="104"/>
    </location>
</feature>
<evidence type="ECO:0008006" key="4">
    <source>
        <dbReference type="Google" id="ProtNLM"/>
    </source>
</evidence>
<reference evidence="2" key="1">
    <citation type="submission" date="2019-10" db="EMBL/GenBank/DDBJ databases">
        <title>Draft genome sequence of Panacibacter sp. KCS-6.</title>
        <authorList>
            <person name="Yim K.J."/>
        </authorList>
    </citation>
    <scope>NUCLEOTIDE SEQUENCE</scope>
    <source>
        <strain evidence="2">KCS-6</strain>
    </source>
</reference>
<dbReference type="Proteomes" id="UP000598971">
    <property type="component" value="Unassembled WGS sequence"/>
</dbReference>
<keyword evidence="1" id="KW-0812">Transmembrane</keyword>
<feature type="transmembrane region" description="Helical" evidence="1">
    <location>
        <begin position="41"/>
        <end position="58"/>
    </location>
</feature>
<name>A0A8J8FI39_9BACT</name>
<keyword evidence="3" id="KW-1185">Reference proteome</keyword>
<evidence type="ECO:0000313" key="2">
    <source>
        <dbReference type="EMBL" id="NNV58015.1"/>
    </source>
</evidence>
<comment type="caution">
    <text evidence="2">The sequence shown here is derived from an EMBL/GenBank/DDBJ whole genome shotgun (WGS) entry which is preliminary data.</text>
</comment>
<feature type="transmembrane region" description="Helical" evidence="1">
    <location>
        <begin position="116"/>
        <end position="134"/>
    </location>
</feature>
<sequence>MYNFLLILHSVLRWVIILLLVVNILRFLSATVTNKVALSKWLLIAAHATLLIGLYQYFAGGSGFALIQQYGMGEAMKDSAKRFWAVEHITGMIISIALITVGHISLKKSGNSKRSAILYILALAIILATVPWPFREGIGRPWLPGM</sequence>